<gene>
    <name evidence="1" type="ORF">NKR23_g3864</name>
</gene>
<dbReference type="PANTHER" id="PTHR37417:SF2">
    <property type="entry name" value="67 KDA MYOSIN-CROSS-REACTIVE ANTIGEN FAMILY PROTEIN (AFU_ORTHOLOGUE AFUA_5G09970)"/>
    <property type="match status" value="1"/>
</dbReference>
<evidence type="ECO:0000313" key="1">
    <source>
        <dbReference type="EMBL" id="KAJ9150470.1"/>
    </source>
</evidence>
<dbReference type="GO" id="GO:0006631">
    <property type="term" value="P:fatty acid metabolic process"/>
    <property type="evidence" value="ECO:0007669"/>
    <property type="project" value="InterPro"/>
</dbReference>
<dbReference type="GO" id="GO:0071949">
    <property type="term" value="F:FAD binding"/>
    <property type="evidence" value="ECO:0007669"/>
    <property type="project" value="InterPro"/>
</dbReference>
<accession>A0AA38S6W8</accession>
<sequence>MWSSMYGFQPWHSAAEFRRYLHRFLHEFPRISNLSGIERTPMNDYQSVIVPIETYLKSLGVEFQYNTKVTSISFLPESDIVVSEIHFDNHGSKGSFNVRPSDVVLVTLGSMVSSSKVGSNDSSPPPLPTQDAVLKNPDPVWKFWTDLANPDANPHAGAFGRPQSFYNRISKSAWLSFTVTSINIEFLRCLRDWSGASDGGCPLITFRDSPWMLSITLPQQPYFFNQPDGVYVFWGNGLYPDQEGMFVKKPMTECTGQELLTELLHHLNFPLQPMLEKSTTVPCLMPFIGSPFLTRRTGDRPRVIPDGSQNLGLLGQFVELDRDVTFTMEYSVRAAQTAVYTLMGLDKQPHPVHQGDHSVQVLGEALMTIMS</sequence>
<evidence type="ECO:0000313" key="2">
    <source>
        <dbReference type="Proteomes" id="UP001174694"/>
    </source>
</evidence>
<dbReference type="AlphaFoldDB" id="A0AA38S6W8"/>
<name>A0AA38S6W8_9PEZI</name>
<dbReference type="EMBL" id="JANBVO010000008">
    <property type="protein sequence ID" value="KAJ9150470.1"/>
    <property type="molecule type" value="Genomic_DNA"/>
</dbReference>
<dbReference type="Pfam" id="PF06100">
    <property type="entry name" value="MCRA"/>
    <property type="match status" value="1"/>
</dbReference>
<dbReference type="InterPro" id="IPR036188">
    <property type="entry name" value="FAD/NAD-bd_sf"/>
</dbReference>
<dbReference type="Gene3D" id="3.50.50.60">
    <property type="entry name" value="FAD/NAD(P)-binding domain"/>
    <property type="match status" value="1"/>
</dbReference>
<organism evidence="1 2">
    <name type="scientific">Pleurostoma richardsiae</name>
    <dbReference type="NCBI Taxonomy" id="41990"/>
    <lineage>
        <taxon>Eukaryota</taxon>
        <taxon>Fungi</taxon>
        <taxon>Dikarya</taxon>
        <taxon>Ascomycota</taxon>
        <taxon>Pezizomycotina</taxon>
        <taxon>Sordariomycetes</taxon>
        <taxon>Sordariomycetidae</taxon>
        <taxon>Calosphaeriales</taxon>
        <taxon>Pleurostomataceae</taxon>
        <taxon>Pleurostoma</taxon>
    </lineage>
</organism>
<dbReference type="InterPro" id="IPR010354">
    <property type="entry name" value="Oleate_hydratase"/>
</dbReference>
<proteinExistence type="predicted"/>
<dbReference type="Proteomes" id="UP001174694">
    <property type="component" value="Unassembled WGS sequence"/>
</dbReference>
<dbReference type="SUPFAM" id="SSF51905">
    <property type="entry name" value="FAD/NAD(P)-binding domain"/>
    <property type="match status" value="1"/>
</dbReference>
<keyword evidence="2" id="KW-1185">Reference proteome</keyword>
<reference evidence="1" key="1">
    <citation type="submission" date="2022-07" db="EMBL/GenBank/DDBJ databases">
        <title>Fungi with potential for degradation of polypropylene.</title>
        <authorList>
            <person name="Gostincar C."/>
        </authorList>
    </citation>
    <scope>NUCLEOTIDE SEQUENCE</scope>
    <source>
        <strain evidence="1">EXF-13308</strain>
    </source>
</reference>
<dbReference type="GO" id="GO:0050151">
    <property type="term" value="F:oleate hydratase activity"/>
    <property type="evidence" value="ECO:0007669"/>
    <property type="project" value="InterPro"/>
</dbReference>
<comment type="caution">
    <text evidence="1">The sequence shown here is derived from an EMBL/GenBank/DDBJ whole genome shotgun (WGS) entry which is preliminary data.</text>
</comment>
<dbReference type="Gene3D" id="3.30.9.80">
    <property type="match status" value="1"/>
</dbReference>
<dbReference type="PANTHER" id="PTHR37417">
    <property type="entry name" value="67 KDA MYOSIN-CROSS-REACTIVE ANTIGEN FAMILY PROTEIN (AFU_ORTHOLOGUE AFUA_5G09970)"/>
    <property type="match status" value="1"/>
</dbReference>
<protein>
    <submittedName>
        <fullName evidence="1">67 kDa myosin-cross-reactive antigen family protein</fullName>
    </submittedName>
</protein>